<keyword evidence="2" id="KW-1185">Reference proteome</keyword>
<proteinExistence type="predicted"/>
<sequence>MQNFSACMEGTLIGLWSIRIIHMLVYQTAGECHPSGIPACPPLRSTTLCHSTGLLFHRAHSCRSTNP</sequence>
<evidence type="ECO:0000313" key="2">
    <source>
        <dbReference type="Proteomes" id="UP000837857"/>
    </source>
</evidence>
<dbReference type="EMBL" id="OW152841">
    <property type="protein sequence ID" value="CAH2062538.1"/>
    <property type="molecule type" value="Genomic_DNA"/>
</dbReference>
<evidence type="ECO:0000313" key="1">
    <source>
        <dbReference type="EMBL" id="CAH2062538.1"/>
    </source>
</evidence>
<name>A0ABN8IRC2_9NEOP</name>
<reference evidence="1" key="1">
    <citation type="submission" date="2022-03" db="EMBL/GenBank/DDBJ databases">
        <authorList>
            <person name="Martin H S."/>
        </authorList>
    </citation>
    <scope>NUCLEOTIDE SEQUENCE</scope>
</reference>
<gene>
    <name evidence="1" type="ORF">IPOD504_LOCUS12067</name>
</gene>
<organism evidence="1 2">
    <name type="scientific">Iphiclides podalirius</name>
    <name type="common">scarce swallowtail</name>
    <dbReference type="NCBI Taxonomy" id="110791"/>
    <lineage>
        <taxon>Eukaryota</taxon>
        <taxon>Metazoa</taxon>
        <taxon>Ecdysozoa</taxon>
        <taxon>Arthropoda</taxon>
        <taxon>Hexapoda</taxon>
        <taxon>Insecta</taxon>
        <taxon>Pterygota</taxon>
        <taxon>Neoptera</taxon>
        <taxon>Endopterygota</taxon>
        <taxon>Lepidoptera</taxon>
        <taxon>Glossata</taxon>
        <taxon>Ditrysia</taxon>
        <taxon>Papilionoidea</taxon>
        <taxon>Papilionidae</taxon>
        <taxon>Papilioninae</taxon>
        <taxon>Iphiclides</taxon>
    </lineage>
</organism>
<feature type="non-terminal residue" evidence="1">
    <location>
        <position position="67"/>
    </location>
</feature>
<protein>
    <submittedName>
        <fullName evidence="1">Uncharacterized protein</fullName>
    </submittedName>
</protein>
<dbReference type="Proteomes" id="UP000837857">
    <property type="component" value="Chromosome 29"/>
</dbReference>
<accession>A0ABN8IRC2</accession>